<dbReference type="AlphaFoldDB" id="A0AAV0Q1V2"/>
<dbReference type="Proteomes" id="UP001154282">
    <property type="component" value="Unassembled WGS sequence"/>
</dbReference>
<accession>A0AAV0Q1V2</accession>
<sequence>MFLSVVLGEDSPTKLISSLFGTRCIQNKSGLVRAAAMVSFPRIKKAP</sequence>
<evidence type="ECO:0000313" key="1">
    <source>
        <dbReference type="EMBL" id="CAI0476577.1"/>
    </source>
</evidence>
<evidence type="ECO:0000313" key="2">
    <source>
        <dbReference type="Proteomes" id="UP001154282"/>
    </source>
</evidence>
<dbReference type="EMBL" id="CAMGYJ010000009">
    <property type="protein sequence ID" value="CAI0476577.1"/>
    <property type="molecule type" value="Genomic_DNA"/>
</dbReference>
<name>A0AAV0Q1V2_9ROSI</name>
<comment type="caution">
    <text evidence="1">The sequence shown here is derived from an EMBL/GenBank/DDBJ whole genome shotgun (WGS) entry which is preliminary data.</text>
</comment>
<proteinExistence type="predicted"/>
<gene>
    <name evidence="1" type="ORF">LITE_LOCUS40843</name>
</gene>
<organism evidence="1 2">
    <name type="scientific">Linum tenue</name>
    <dbReference type="NCBI Taxonomy" id="586396"/>
    <lineage>
        <taxon>Eukaryota</taxon>
        <taxon>Viridiplantae</taxon>
        <taxon>Streptophyta</taxon>
        <taxon>Embryophyta</taxon>
        <taxon>Tracheophyta</taxon>
        <taxon>Spermatophyta</taxon>
        <taxon>Magnoliopsida</taxon>
        <taxon>eudicotyledons</taxon>
        <taxon>Gunneridae</taxon>
        <taxon>Pentapetalae</taxon>
        <taxon>rosids</taxon>
        <taxon>fabids</taxon>
        <taxon>Malpighiales</taxon>
        <taxon>Linaceae</taxon>
        <taxon>Linum</taxon>
    </lineage>
</organism>
<reference evidence="1" key="1">
    <citation type="submission" date="2022-08" db="EMBL/GenBank/DDBJ databases">
        <authorList>
            <person name="Gutierrez-Valencia J."/>
        </authorList>
    </citation>
    <scope>NUCLEOTIDE SEQUENCE</scope>
</reference>
<protein>
    <submittedName>
        <fullName evidence="1">Uncharacterized protein</fullName>
    </submittedName>
</protein>
<keyword evidence="2" id="KW-1185">Reference proteome</keyword>